<keyword evidence="2" id="KW-0812">Transmembrane</keyword>
<keyword evidence="4" id="KW-1185">Reference proteome</keyword>
<feature type="transmembrane region" description="Helical" evidence="2">
    <location>
        <begin position="39"/>
        <end position="60"/>
    </location>
</feature>
<evidence type="ECO:0008006" key="5">
    <source>
        <dbReference type="Google" id="ProtNLM"/>
    </source>
</evidence>
<comment type="caution">
    <text evidence="3">The sequence shown here is derived from an EMBL/GenBank/DDBJ whole genome shotgun (WGS) entry which is preliminary data.</text>
</comment>
<keyword evidence="2" id="KW-0472">Membrane</keyword>
<dbReference type="InterPro" id="IPR036259">
    <property type="entry name" value="MFS_trans_sf"/>
</dbReference>
<feature type="transmembrane region" description="Helical" evidence="2">
    <location>
        <begin position="103"/>
        <end position="121"/>
    </location>
</feature>
<name>A0ABR0TGD4_AURPU</name>
<sequence>MAGPEEKHDVQQGDSKIPGANNMNDGNAALDRHEPSHTAVAAAILQITGSLFFVIATFISHPSRFLILVRRTIITSALLSYLAGVVLTILATRTRRGHWPMMFFHAMMFADISMKLCAWYIGASNDLRVGGAFMLGTAFAIITNLILRKEPEETPRFELQILVPDHSINDWSKRVFVCMTKTFTSR</sequence>
<protein>
    <recommendedName>
        <fullName evidence="5">Integral membrane protein</fullName>
    </recommendedName>
</protein>
<keyword evidence="2" id="KW-1133">Transmembrane helix</keyword>
<reference evidence="3 4" key="1">
    <citation type="submission" date="2023-11" db="EMBL/GenBank/DDBJ databases">
        <title>Draft genome sequence and annotation of the polyextremotolerant black yeast-like fungus Aureobasidium pullulans NRRL 62042.</title>
        <authorList>
            <person name="Dielentheis-Frenken M.R.E."/>
            <person name="Wibberg D."/>
            <person name="Blank L.M."/>
            <person name="Tiso T."/>
        </authorList>
    </citation>
    <scope>NUCLEOTIDE SEQUENCE [LARGE SCALE GENOMIC DNA]</scope>
    <source>
        <strain evidence="3 4">NRRL 62042</strain>
    </source>
</reference>
<proteinExistence type="predicted"/>
<feature type="transmembrane region" description="Helical" evidence="2">
    <location>
        <begin position="127"/>
        <end position="147"/>
    </location>
</feature>
<gene>
    <name evidence="3" type="ORF">QM012_009264</name>
</gene>
<evidence type="ECO:0000313" key="4">
    <source>
        <dbReference type="Proteomes" id="UP001341245"/>
    </source>
</evidence>
<feature type="compositionally biased region" description="Basic and acidic residues" evidence="1">
    <location>
        <begin position="1"/>
        <end position="11"/>
    </location>
</feature>
<dbReference type="SUPFAM" id="SSF103473">
    <property type="entry name" value="MFS general substrate transporter"/>
    <property type="match status" value="1"/>
</dbReference>
<organism evidence="3 4">
    <name type="scientific">Aureobasidium pullulans</name>
    <name type="common">Black yeast</name>
    <name type="synonym">Pullularia pullulans</name>
    <dbReference type="NCBI Taxonomy" id="5580"/>
    <lineage>
        <taxon>Eukaryota</taxon>
        <taxon>Fungi</taxon>
        <taxon>Dikarya</taxon>
        <taxon>Ascomycota</taxon>
        <taxon>Pezizomycotina</taxon>
        <taxon>Dothideomycetes</taxon>
        <taxon>Dothideomycetidae</taxon>
        <taxon>Dothideales</taxon>
        <taxon>Saccotheciaceae</taxon>
        <taxon>Aureobasidium</taxon>
    </lineage>
</organism>
<feature type="transmembrane region" description="Helical" evidence="2">
    <location>
        <begin position="72"/>
        <end position="91"/>
    </location>
</feature>
<dbReference type="Proteomes" id="UP001341245">
    <property type="component" value="Unassembled WGS sequence"/>
</dbReference>
<evidence type="ECO:0000256" key="2">
    <source>
        <dbReference type="SAM" id="Phobius"/>
    </source>
</evidence>
<feature type="region of interest" description="Disordered" evidence="1">
    <location>
        <begin position="1"/>
        <end position="29"/>
    </location>
</feature>
<dbReference type="EMBL" id="JASGXD010000009">
    <property type="protein sequence ID" value="KAK6003493.1"/>
    <property type="molecule type" value="Genomic_DNA"/>
</dbReference>
<evidence type="ECO:0000313" key="3">
    <source>
        <dbReference type="EMBL" id="KAK6003493.1"/>
    </source>
</evidence>
<evidence type="ECO:0000256" key="1">
    <source>
        <dbReference type="SAM" id="MobiDB-lite"/>
    </source>
</evidence>
<accession>A0ABR0TGD4</accession>